<dbReference type="EMBL" id="MJFZ01000553">
    <property type="protein sequence ID" value="RAW27549.1"/>
    <property type="molecule type" value="Genomic_DNA"/>
</dbReference>
<reference evidence="1 2" key="1">
    <citation type="submission" date="2018-01" db="EMBL/GenBank/DDBJ databases">
        <title>Draft genome of the strawberry crown rot pathogen Phytophthora cactorum.</title>
        <authorList>
            <person name="Armitage A.D."/>
            <person name="Lysoe E."/>
            <person name="Nellist C.F."/>
            <person name="Harrison R.J."/>
            <person name="Brurberg M.B."/>
        </authorList>
    </citation>
    <scope>NUCLEOTIDE SEQUENCE [LARGE SCALE GENOMIC DNA]</scope>
    <source>
        <strain evidence="1 2">10300</strain>
    </source>
</reference>
<evidence type="ECO:0000313" key="2">
    <source>
        <dbReference type="Proteomes" id="UP000251314"/>
    </source>
</evidence>
<proteinExistence type="predicted"/>
<dbReference type="AlphaFoldDB" id="A0A329RTJ1"/>
<sequence length="198" mass="22191">MSTGDGRMRPTASNPAWPLLASSMRASAKLSRAPSPYEPLLALDDSDDSSLRCVLWRGVLFTYEIIEGACLGWPGVVILTLTMSYQFMKSVDVVENGGVTLDRCMVVFEIPRGGEQLNENKRIDLAKRPSALPEELQTRLDSKFVRGAAFKLNVVRCGLGYEQLKEKKKRLDEDVEVLSGGCPEWERWRTVILVLRQN</sequence>
<comment type="caution">
    <text evidence="1">The sequence shown here is derived from an EMBL/GenBank/DDBJ whole genome shotgun (WGS) entry which is preliminary data.</text>
</comment>
<gene>
    <name evidence="1" type="ORF">PC110_g16053</name>
</gene>
<protein>
    <submittedName>
        <fullName evidence="1">Uncharacterized protein</fullName>
    </submittedName>
</protein>
<dbReference type="Proteomes" id="UP000251314">
    <property type="component" value="Unassembled WGS sequence"/>
</dbReference>
<accession>A0A329RTJ1</accession>
<keyword evidence="2" id="KW-1185">Reference proteome</keyword>
<name>A0A329RTJ1_9STRA</name>
<organism evidence="1 2">
    <name type="scientific">Phytophthora cactorum</name>
    <dbReference type="NCBI Taxonomy" id="29920"/>
    <lineage>
        <taxon>Eukaryota</taxon>
        <taxon>Sar</taxon>
        <taxon>Stramenopiles</taxon>
        <taxon>Oomycota</taxon>
        <taxon>Peronosporomycetes</taxon>
        <taxon>Peronosporales</taxon>
        <taxon>Peronosporaceae</taxon>
        <taxon>Phytophthora</taxon>
    </lineage>
</organism>
<evidence type="ECO:0000313" key="1">
    <source>
        <dbReference type="EMBL" id="RAW27549.1"/>
    </source>
</evidence>
<dbReference type="VEuPathDB" id="FungiDB:PC110_g16053"/>